<dbReference type="Proteomes" id="UP001617714">
    <property type="component" value="Unassembled WGS sequence"/>
</dbReference>
<reference evidence="1 2" key="1">
    <citation type="submission" date="2024-10" db="EMBL/GenBank/DDBJ databases">
        <authorList>
            <person name="Lu C.-H."/>
        </authorList>
    </citation>
    <scope>NUCLEOTIDE SEQUENCE [LARGE SCALE GENOMIC DNA]</scope>
    <source>
        <strain evidence="1 2">22QBSP01-2</strain>
    </source>
</reference>
<accession>A0ABW8G469</accession>
<evidence type="ECO:0000313" key="2">
    <source>
        <dbReference type="Proteomes" id="UP001617714"/>
    </source>
</evidence>
<protein>
    <recommendedName>
        <fullName evidence="3">Protein kinase domain-containing protein</fullName>
    </recommendedName>
</protein>
<proteinExistence type="predicted"/>
<name>A0ABW8G469_9GAMM</name>
<dbReference type="InterPro" id="IPR011009">
    <property type="entry name" value="Kinase-like_dom_sf"/>
</dbReference>
<gene>
    <name evidence="1" type="ORF">ACIPSN_21680</name>
</gene>
<dbReference type="Gene3D" id="1.10.510.10">
    <property type="entry name" value="Transferase(Phosphotransferase) domain 1"/>
    <property type="match status" value="1"/>
</dbReference>
<sequence>MGVGSISRVYDIGDGYVEKEYNGSVDKQHQSRLISAKNNVNGFDRMYGKGAGELIIHERNGVLSVSAKLIKIEGYALNNIQSISSNDLLNEMKSAIEDNDISTQLANSLQKKGITHHDINKGNIIYDNKEFFILDFDSANILPEGEMVSLQQTEAMKNKFEYVFSDVLRDIKKKLSEHDTDSLKKSSDIDGINFDKTMVKLNLREWNELPSHNVKPPKIDSEENEIPQIWPSTGMHDGIDANIDVGVGCMETVTDSTTILSTGGLSDCSALIVLSDWNAVSYGSRTLVHLNGSNVSFGLKYGADASGLISELRNKIVGGGKVILVGGDQSQSDMSLSFIIAQTNKLGEKPLYELVSTLGISLTIASSAQVTVYPDGTFNLGDIEDRRGVLTKENVSDILSYVRILEPELQPDANPS</sequence>
<organism evidence="1 2">
    <name type="scientific">Pectobacterium parvum</name>
    <dbReference type="NCBI Taxonomy" id="2778550"/>
    <lineage>
        <taxon>Bacteria</taxon>
        <taxon>Pseudomonadati</taxon>
        <taxon>Pseudomonadota</taxon>
        <taxon>Gammaproteobacteria</taxon>
        <taxon>Enterobacterales</taxon>
        <taxon>Pectobacteriaceae</taxon>
        <taxon>Pectobacterium</taxon>
    </lineage>
</organism>
<dbReference type="EMBL" id="JBIXKD010000043">
    <property type="protein sequence ID" value="MFJ5323915.1"/>
    <property type="molecule type" value="Genomic_DNA"/>
</dbReference>
<evidence type="ECO:0000313" key="1">
    <source>
        <dbReference type="EMBL" id="MFJ5323915.1"/>
    </source>
</evidence>
<evidence type="ECO:0008006" key="3">
    <source>
        <dbReference type="Google" id="ProtNLM"/>
    </source>
</evidence>
<comment type="caution">
    <text evidence="1">The sequence shown here is derived from an EMBL/GenBank/DDBJ whole genome shotgun (WGS) entry which is preliminary data.</text>
</comment>
<dbReference type="RefSeq" id="WP_039488066.1">
    <property type="nucleotide sequence ID" value="NZ_JBIXKD010000043.1"/>
</dbReference>
<keyword evidence="2" id="KW-1185">Reference proteome</keyword>
<dbReference type="SUPFAM" id="SSF56112">
    <property type="entry name" value="Protein kinase-like (PK-like)"/>
    <property type="match status" value="1"/>
</dbReference>